<evidence type="ECO:0000313" key="5">
    <source>
        <dbReference type="EMBL" id="MYN04057.1"/>
    </source>
</evidence>
<dbReference type="SUPFAM" id="SSF46785">
    <property type="entry name" value="Winged helix' DNA-binding domain"/>
    <property type="match status" value="1"/>
</dbReference>
<comment type="caution">
    <text evidence="5">The sequence shown here is derived from an EMBL/GenBank/DDBJ whole genome shotgun (WGS) entry which is preliminary data.</text>
</comment>
<keyword evidence="1" id="KW-0805">Transcription regulation</keyword>
<sequence length="158" mass="16947">MPAIDSTEPSVRVLRQFRILFNAVRTHFREVERTAGIGGAQLWALSVIGQRPGIGVSELARALDIHQTTASNLVKALVEQALIATQPSETDRRAVALSVTLQGKRILKSAPTPFSGVLPAALQKMTPKQLARLEKDLGALIVEVAPKANAARTPLADL</sequence>
<keyword evidence="6" id="KW-1185">Reference proteome</keyword>
<dbReference type="InterPro" id="IPR036388">
    <property type="entry name" value="WH-like_DNA-bd_sf"/>
</dbReference>
<dbReference type="GO" id="GO:0003677">
    <property type="term" value="F:DNA binding"/>
    <property type="evidence" value="ECO:0007669"/>
    <property type="project" value="UniProtKB-KW"/>
</dbReference>
<keyword evidence="3" id="KW-0804">Transcription</keyword>
<evidence type="ECO:0000256" key="1">
    <source>
        <dbReference type="ARBA" id="ARBA00023015"/>
    </source>
</evidence>
<dbReference type="Pfam" id="PF12802">
    <property type="entry name" value="MarR_2"/>
    <property type="match status" value="1"/>
</dbReference>
<accession>A0A6N9HLD2</accession>
<proteinExistence type="predicted"/>
<dbReference type="RefSeq" id="WP_161027024.1">
    <property type="nucleotide sequence ID" value="NZ_WWCJ01000013.1"/>
</dbReference>
<keyword evidence="2" id="KW-0238">DNA-binding</keyword>
<protein>
    <submittedName>
        <fullName evidence="5">MarR family transcriptional regulator</fullName>
    </submittedName>
</protein>
<evidence type="ECO:0000313" key="6">
    <source>
        <dbReference type="Proteomes" id="UP000448575"/>
    </source>
</evidence>
<evidence type="ECO:0000256" key="2">
    <source>
        <dbReference type="ARBA" id="ARBA00023125"/>
    </source>
</evidence>
<dbReference type="InterPro" id="IPR000835">
    <property type="entry name" value="HTH_MarR-typ"/>
</dbReference>
<organism evidence="5 6">
    <name type="scientific">Pseudoduganella guangdongensis</name>
    <dbReference type="NCBI Taxonomy" id="2692179"/>
    <lineage>
        <taxon>Bacteria</taxon>
        <taxon>Pseudomonadati</taxon>
        <taxon>Pseudomonadota</taxon>
        <taxon>Betaproteobacteria</taxon>
        <taxon>Burkholderiales</taxon>
        <taxon>Oxalobacteraceae</taxon>
        <taxon>Telluria group</taxon>
        <taxon>Pseudoduganella</taxon>
    </lineage>
</organism>
<dbReference type="PANTHER" id="PTHR42756:SF1">
    <property type="entry name" value="TRANSCRIPTIONAL REPRESSOR OF EMRAB OPERON"/>
    <property type="match status" value="1"/>
</dbReference>
<dbReference type="GO" id="GO:0003700">
    <property type="term" value="F:DNA-binding transcription factor activity"/>
    <property type="evidence" value="ECO:0007669"/>
    <property type="project" value="InterPro"/>
</dbReference>
<dbReference type="EMBL" id="WWCJ01000013">
    <property type="protein sequence ID" value="MYN04057.1"/>
    <property type="molecule type" value="Genomic_DNA"/>
</dbReference>
<dbReference type="AlphaFoldDB" id="A0A6N9HLD2"/>
<dbReference type="SMART" id="SM00347">
    <property type="entry name" value="HTH_MARR"/>
    <property type="match status" value="1"/>
</dbReference>
<dbReference type="Gene3D" id="1.10.10.10">
    <property type="entry name" value="Winged helix-like DNA-binding domain superfamily/Winged helix DNA-binding domain"/>
    <property type="match status" value="1"/>
</dbReference>
<evidence type="ECO:0000256" key="3">
    <source>
        <dbReference type="ARBA" id="ARBA00023163"/>
    </source>
</evidence>
<feature type="domain" description="HTH marR-type" evidence="4">
    <location>
        <begin position="10"/>
        <end position="142"/>
    </location>
</feature>
<evidence type="ECO:0000259" key="4">
    <source>
        <dbReference type="PROSITE" id="PS50995"/>
    </source>
</evidence>
<dbReference type="Proteomes" id="UP000448575">
    <property type="component" value="Unassembled WGS sequence"/>
</dbReference>
<dbReference type="PROSITE" id="PS50995">
    <property type="entry name" value="HTH_MARR_2"/>
    <property type="match status" value="1"/>
</dbReference>
<dbReference type="InterPro" id="IPR036390">
    <property type="entry name" value="WH_DNA-bd_sf"/>
</dbReference>
<gene>
    <name evidence="5" type="ORF">GTP41_18355</name>
</gene>
<reference evidence="5 6" key="1">
    <citation type="submission" date="2019-12" db="EMBL/GenBank/DDBJ databases">
        <title>Novel species isolated from a subtropical stream in China.</title>
        <authorList>
            <person name="Lu H."/>
        </authorList>
    </citation>
    <scope>NUCLEOTIDE SEQUENCE [LARGE SCALE GENOMIC DNA]</scope>
    <source>
        <strain evidence="5 6">DS3</strain>
    </source>
</reference>
<dbReference type="PANTHER" id="PTHR42756">
    <property type="entry name" value="TRANSCRIPTIONAL REGULATOR, MARR"/>
    <property type="match status" value="1"/>
</dbReference>
<name>A0A6N9HLD2_9BURK</name>